<proteinExistence type="inferred from homology"/>
<dbReference type="STRING" id="321146.A0A139HSZ6"/>
<dbReference type="OrthoDB" id="258392at2759"/>
<keyword evidence="5" id="KW-1185">Reference proteome</keyword>
<evidence type="ECO:0000313" key="4">
    <source>
        <dbReference type="EMBL" id="KXT05580.1"/>
    </source>
</evidence>
<evidence type="ECO:0008006" key="6">
    <source>
        <dbReference type="Google" id="ProtNLM"/>
    </source>
</evidence>
<evidence type="ECO:0000313" key="5">
    <source>
        <dbReference type="Proteomes" id="UP000070133"/>
    </source>
</evidence>
<evidence type="ECO:0000256" key="3">
    <source>
        <dbReference type="SAM" id="SignalP"/>
    </source>
</evidence>
<dbReference type="AlphaFoldDB" id="A0A139HSZ6"/>
<dbReference type="Proteomes" id="UP000070133">
    <property type="component" value="Unassembled WGS sequence"/>
</dbReference>
<feature type="chain" id="PRO_5007806814" description="Acid phosphatase" evidence="3">
    <location>
        <begin position="19"/>
        <end position="476"/>
    </location>
</feature>
<keyword evidence="2" id="KW-0472">Membrane</keyword>
<gene>
    <name evidence="4" type="ORF">AC578_3703</name>
</gene>
<dbReference type="PANTHER" id="PTHR11567">
    <property type="entry name" value="ACID PHOSPHATASE-RELATED"/>
    <property type="match status" value="1"/>
</dbReference>
<comment type="similarity">
    <text evidence="1">Belongs to the histidine acid phosphatase family.</text>
</comment>
<dbReference type="CDD" id="cd07061">
    <property type="entry name" value="HP_HAP_like"/>
    <property type="match status" value="1"/>
</dbReference>
<evidence type="ECO:0000256" key="1">
    <source>
        <dbReference type="ARBA" id="ARBA00005375"/>
    </source>
</evidence>
<dbReference type="Pfam" id="PF00328">
    <property type="entry name" value="His_Phos_2"/>
    <property type="match status" value="1"/>
</dbReference>
<dbReference type="GO" id="GO:0016791">
    <property type="term" value="F:phosphatase activity"/>
    <property type="evidence" value="ECO:0007669"/>
    <property type="project" value="TreeGrafter"/>
</dbReference>
<dbReference type="SUPFAM" id="SSF53254">
    <property type="entry name" value="Phosphoglycerate mutase-like"/>
    <property type="match status" value="1"/>
</dbReference>
<reference evidence="4 5" key="1">
    <citation type="submission" date="2015-07" db="EMBL/GenBank/DDBJ databases">
        <title>Comparative genomics of the Sigatoka disease complex on banana suggests a link between parallel evolutionary changes in Pseudocercospora fijiensis and Pseudocercospora eumusae and increased virulence on the banana host.</title>
        <authorList>
            <person name="Chang T.-C."/>
            <person name="Salvucci A."/>
            <person name="Crous P.W."/>
            <person name="Stergiopoulos I."/>
        </authorList>
    </citation>
    <scope>NUCLEOTIDE SEQUENCE [LARGE SCALE GENOMIC DNA]</scope>
    <source>
        <strain evidence="4 5">CBS 114824</strain>
    </source>
</reference>
<evidence type="ECO:0000256" key="2">
    <source>
        <dbReference type="SAM" id="Phobius"/>
    </source>
</evidence>
<accession>A0A139HSZ6</accession>
<comment type="caution">
    <text evidence="4">The sequence shown here is derived from an EMBL/GenBank/DDBJ whole genome shotgun (WGS) entry which is preliminary data.</text>
</comment>
<dbReference type="EMBL" id="LFZN01000012">
    <property type="protein sequence ID" value="KXT05580.1"/>
    <property type="molecule type" value="Genomic_DNA"/>
</dbReference>
<dbReference type="InterPro" id="IPR029033">
    <property type="entry name" value="His_PPase_superfam"/>
</dbReference>
<sequence>MAKTSVLLTALAATPAWSRTVHSVIVFNRHGDRTSKFYPNYQMTSLGAQQCYNSGSYYRSLYLNSSSPSHIAGISEDTADFNQLWASAPDQPVLFQTALNFMQGLYPPLGSNKAQVLANGTTIEAPLDGYQYIHIQGEDEKSPDTIWLKGDDECPTYENASKSYRQSPQYLSLMNSTRDFYSQFSPLLSDILGGDQNLTYKNAYNIFDLLNTAKVQNSSISNQISEQNLNEARVLANAWEFNHNYNASQPDRMIGGESLAGGILRQIDSVVAEKAATKFSLMTGSYDTFLAFFGLLGLPALDSDFEGLPNYAASIAFELFSEADGAEFAEGDLRVRFLFRNGTEGGEELRAWPLFGTGQQDLRYEEFAERLGEKAITTVGEWCARCQAEADFCLAEGEGAAAVQGQEGVDDEDEDDGGLSLAGAGGIGAGVTLAVVAVVGLLAWMLLRKRRASTAVPVMAERKMSDADSGSGKESV</sequence>
<dbReference type="InterPro" id="IPR000560">
    <property type="entry name" value="His_Pase_clade-2"/>
</dbReference>
<organism evidence="4 5">
    <name type="scientific">Pseudocercospora eumusae</name>
    <dbReference type="NCBI Taxonomy" id="321146"/>
    <lineage>
        <taxon>Eukaryota</taxon>
        <taxon>Fungi</taxon>
        <taxon>Dikarya</taxon>
        <taxon>Ascomycota</taxon>
        <taxon>Pezizomycotina</taxon>
        <taxon>Dothideomycetes</taxon>
        <taxon>Dothideomycetidae</taxon>
        <taxon>Mycosphaerellales</taxon>
        <taxon>Mycosphaerellaceae</taxon>
        <taxon>Pseudocercospora</taxon>
    </lineage>
</organism>
<keyword evidence="3" id="KW-0732">Signal</keyword>
<name>A0A139HSZ6_9PEZI</name>
<keyword evidence="2" id="KW-0812">Transmembrane</keyword>
<feature type="signal peptide" evidence="3">
    <location>
        <begin position="1"/>
        <end position="18"/>
    </location>
</feature>
<feature type="transmembrane region" description="Helical" evidence="2">
    <location>
        <begin position="421"/>
        <end position="447"/>
    </location>
</feature>
<dbReference type="PANTHER" id="PTHR11567:SF142">
    <property type="entry name" value="PHOSPHOGLYCERATE MUTASE-LIKE PROTEIN"/>
    <property type="match status" value="1"/>
</dbReference>
<dbReference type="InterPro" id="IPR050645">
    <property type="entry name" value="Histidine_acid_phosphatase"/>
</dbReference>
<keyword evidence="2" id="KW-1133">Transmembrane helix</keyword>
<protein>
    <recommendedName>
        <fullName evidence="6">Acid phosphatase</fullName>
    </recommendedName>
</protein>
<dbReference type="Gene3D" id="3.40.50.1240">
    <property type="entry name" value="Phosphoglycerate mutase-like"/>
    <property type="match status" value="1"/>
</dbReference>